<dbReference type="CDD" id="cd00060">
    <property type="entry name" value="FHA"/>
    <property type="match status" value="1"/>
</dbReference>
<keyword evidence="3" id="KW-1185">Reference proteome</keyword>
<dbReference type="AlphaFoldDB" id="A0A518EKH6"/>
<protein>
    <submittedName>
        <fullName evidence="2">FHA domain protein</fullName>
    </submittedName>
</protein>
<dbReference type="InterPro" id="IPR008984">
    <property type="entry name" value="SMAD_FHA_dom_sf"/>
</dbReference>
<dbReference type="InterPro" id="IPR000253">
    <property type="entry name" value="FHA_dom"/>
</dbReference>
<name>A0A518EKH6_9BACT</name>
<dbReference type="Gene3D" id="2.60.200.20">
    <property type="match status" value="1"/>
</dbReference>
<gene>
    <name evidence="2" type="ORF">Poly30_00840</name>
</gene>
<dbReference type="OrthoDB" id="151099at2"/>
<organism evidence="2 3">
    <name type="scientific">Saltatorellus ferox</name>
    <dbReference type="NCBI Taxonomy" id="2528018"/>
    <lineage>
        <taxon>Bacteria</taxon>
        <taxon>Pseudomonadati</taxon>
        <taxon>Planctomycetota</taxon>
        <taxon>Planctomycetia</taxon>
        <taxon>Planctomycetia incertae sedis</taxon>
        <taxon>Saltatorellus</taxon>
    </lineage>
</organism>
<dbReference type="EMBL" id="CP036434">
    <property type="protein sequence ID" value="QDV04593.1"/>
    <property type="molecule type" value="Genomic_DNA"/>
</dbReference>
<reference evidence="2 3" key="1">
    <citation type="submission" date="2019-02" db="EMBL/GenBank/DDBJ databases">
        <title>Deep-cultivation of Planctomycetes and their phenomic and genomic characterization uncovers novel biology.</title>
        <authorList>
            <person name="Wiegand S."/>
            <person name="Jogler M."/>
            <person name="Boedeker C."/>
            <person name="Pinto D."/>
            <person name="Vollmers J."/>
            <person name="Rivas-Marin E."/>
            <person name="Kohn T."/>
            <person name="Peeters S.H."/>
            <person name="Heuer A."/>
            <person name="Rast P."/>
            <person name="Oberbeckmann S."/>
            <person name="Bunk B."/>
            <person name="Jeske O."/>
            <person name="Meyerdierks A."/>
            <person name="Storesund J.E."/>
            <person name="Kallscheuer N."/>
            <person name="Luecker S."/>
            <person name="Lage O.M."/>
            <person name="Pohl T."/>
            <person name="Merkel B.J."/>
            <person name="Hornburger P."/>
            <person name="Mueller R.-W."/>
            <person name="Bruemmer F."/>
            <person name="Labrenz M."/>
            <person name="Spormann A.M."/>
            <person name="Op den Camp H."/>
            <person name="Overmann J."/>
            <person name="Amann R."/>
            <person name="Jetten M.S.M."/>
            <person name="Mascher T."/>
            <person name="Medema M.H."/>
            <person name="Devos D.P."/>
            <person name="Kaster A.-K."/>
            <person name="Ovreas L."/>
            <person name="Rohde M."/>
            <person name="Galperin M.Y."/>
            <person name="Jogler C."/>
        </authorList>
    </citation>
    <scope>NUCLEOTIDE SEQUENCE [LARGE SCALE GENOMIC DNA]</scope>
    <source>
        <strain evidence="2 3">Poly30</strain>
    </source>
</reference>
<dbReference type="Pfam" id="PF00498">
    <property type="entry name" value="FHA"/>
    <property type="match status" value="1"/>
</dbReference>
<evidence type="ECO:0000259" key="1">
    <source>
        <dbReference type="PROSITE" id="PS50006"/>
    </source>
</evidence>
<feature type="domain" description="FHA" evidence="1">
    <location>
        <begin position="26"/>
        <end position="72"/>
    </location>
</feature>
<dbReference type="Proteomes" id="UP000320390">
    <property type="component" value="Chromosome"/>
</dbReference>
<proteinExistence type="predicted"/>
<evidence type="ECO:0000313" key="2">
    <source>
        <dbReference type="EMBL" id="QDV04593.1"/>
    </source>
</evidence>
<dbReference type="RefSeq" id="WP_145194047.1">
    <property type="nucleotide sequence ID" value="NZ_CP036434.1"/>
</dbReference>
<accession>A0A518EKH6</accession>
<evidence type="ECO:0000313" key="3">
    <source>
        <dbReference type="Proteomes" id="UP000320390"/>
    </source>
</evidence>
<dbReference type="SMART" id="SM00240">
    <property type="entry name" value="FHA"/>
    <property type="match status" value="1"/>
</dbReference>
<sequence>MQLSITEEGHAPILVRVPGADQSPVVTIGRSEENDIVLTQSFVSARHARLFAGSMIEDVGSRNGTFVGGKRIEGPTLLVGRSFSLGGHALVVEPKLSAEDGMAAAMASAVLSLSREVAGGSARPGKLVRDDELPLLGTLVADDFEKTEVPADSTATDLYIYEAFQFIRNAERIISKIAGGLTKEPSHHTALPDADKNFRQHMAELLVQRHDPATRADLHDYLNKVFEWLYAAVHCYQKAAIAVVDELKGELSRHSLLRTDLVPWHARLLGLERSALWDRAESRLEDWTQTHVIDRLEAQVSSAARSFRMSNDLDDLE</sequence>
<dbReference type="SUPFAM" id="SSF49879">
    <property type="entry name" value="SMAD/FHA domain"/>
    <property type="match status" value="1"/>
</dbReference>
<dbReference type="PROSITE" id="PS50006">
    <property type="entry name" value="FHA_DOMAIN"/>
    <property type="match status" value="1"/>
</dbReference>